<dbReference type="RefSeq" id="WP_092160548.1">
    <property type="nucleotide sequence ID" value="NZ_FNGA01000003.1"/>
</dbReference>
<dbReference type="SFLD" id="SFLDF00027">
    <property type="entry name" value="p-type_atpase"/>
    <property type="match status" value="1"/>
</dbReference>
<keyword evidence="9" id="KW-0479">Metal-binding</keyword>
<dbReference type="InterPro" id="IPR044492">
    <property type="entry name" value="P_typ_ATPase_HD_dom"/>
</dbReference>
<evidence type="ECO:0000256" key="3">
    <source>
        <dbReference type="ARBA" id="ARBA00022692"/>
    </source>
</evidence>
<dbReference type="SUPFAM" id="SSF56784">
    <property type="entry name" value="HAD-like"/>
    <property type="match status" value="1"/>
</dbReference>
<dbReference type="PROSITE" id="PS00154">
    <property type="entry name" value="ATPASE_E1_E2"/>
    <property type="match status" value="1"/>
</dbReference>
<organism evidence="11 12">
    <name type="scientific">Maridesulfovibrio ferrireducens</name>
    <dbReference type="NCBI Taxonomy" id="246191"/>
    <lineage>
        <taxon>Bacteria</taxon>
        <taxon>Pseudomonadati</taxon>
        <taxon>Thermodesulfobacteriota</taxon>
        <taxon>Desulfovibrionia</taxon>
        <taxon>Desulfovibrionales</taxon>
        <taxon>Desulfovibrionaceae</taxon>
        <taxon>Maridesulfovibrio</taxon>
    </lineage>
</organism>
<dbReference type="GO" id="GO:0016463">
    <property type="term" value="F:P-type zinc transporter activity"/>
    <property type="evidence" value="ECO:0007669"/>
    <property type="project" value="UniProtKB-EC"/>
</dbReference>
<comment type="similarity">
    <text evidence="2 9">Belongs to the cation transport ATPase (P-type) (TC 3.A.3) family. Type IB subfamily.</text>
</comment>
<dbReference type="InterPro" id="IPR051014">
    <property type="entry name" value="Cation_Transport_ATPase_IB"/>
</dbReference>
<dbReference type="SFLD" id="SFLDS00003">
    <property type="entry name" value="Haloacid_Dehalogenase"/>
    <property type="match status" value="1"/>
</dbReference>
<evidence type="ECO:0000256" key="4">
    <source>
        <dbReference type="ARBA" id="ARBA00022967"/>
    </source>
</evidence>
<keyword evidence="9" id="KW-0547">Nucleotide-binding</keyword>
<protein>
    <recommendedName>
        <fullName evidence="7">P-type Zn(2+) transporter</fullName>
        <ecNumber evidence="7">7.2.2.12</ecNumber>
    </recommendedName>
</protein>
<sequence length="709" mass="75897">MTRMPLRTSRFEIVHELPYRIRLRSIMMLAPDLDLNYLQAGVESLSGVTAVRVNGPAFCIVVDYNGTDSTRTSIIAALKQIPNEAFLNRNEKGHSVDLFDIGAKTAVAAAIPILPGPVQMATSWGLAIPGIVTAIQTLFTRGVKIEVLDGTVKTLSLLRGEYFTSNSIGALLSLGEYLEDQSEQKSTDLLKTLLKPQIEKIWIERDGREIEINFTELQVGEIVVCGPGEMIPVEGTIVEGDGSVNQSSITGESVPIHLQPGDATLSGTVVEEGTLKIRADKVGSETGMARINRFLETSLRSQSKTQLKSSELADRLVPLTFALGLGVYAFTHDAARAAAVLTVDYSCAIKLSTPIATRTSMYTASQAGVLLKGGQALENLAAIDTLVFDKTGTLTQGILKITDIVPIPAFSEKELLSIAAGAEEHYAHPVAKAVVKEAKDRDISLPEVSGVDFIVAHGVSAYVDGKRILVGSQHFIEEDELIDCASMKETAHQLRDEGKNLLFVAMNEKLIGIIAMRDELRPEAAETLAGFKAAGIKHIEILTGDHRSTALALAAQLPAVDSVHWELKPEDKAAIVKRLKDRGAKVGFAGDGVNDTPALICADVGICMPSGADLARESAQVVMMDEDMRTLLKARLIAINNRDTLTSCLWSTVAINSATLLLAGTGKISTLTAAMAHNLSTVGILGYAALKTSSSPCESKPKEPLNEAL</sequence>
<evidence type="ECO:0000256" key="1">
    <source>
        <dbReference type="ARBA" id="ARBA00004370"/>
    </source>
</evidence>
<dbReference type="InterPro" id="IPR027256">
    <property type="entry name" value="P-typ_ATPase_IB"/>
</dbReference>
<dbReference type="OrthoDB" id="9763278at2"/>
<dbReference type="InterPro" id="IPR008250">
    <property type="entry name" value="ATPase_P-typ_transduc_dom_A_sf"/>
</dbReference>
<dbReference type="EC" id="7.2.2.12" evidence="7"/>
<dbReference type="NCBIfam" id="TIGR01525">
    <property type="entry name" value="ATPase-IB_hvy"/>
    <property type="match status" value="1"/>
</dbReference>
<comment type="catalytic activity">
    <reaction evidence="8">
        <text>Zn(2+)(in) + ATP + H2O = Zn(2+)(out) + ADP + phosphate + H(+)</text>
        <dbReference type="Rhea" id="RHEA:20621"/>
        <dbReference type="ChEBI" id="CHEBI:15377"/>
        <dbReference type="ChEBI" id="CHEBI:15378"/>
        <dbReference type="ChEBI" id="CHEBI:29105"/>
        <dbReference type="ChEBI" id="CHEBI:30616"/>
        <dbReference type="ChEBI" id="CHEBI:43474"/>
        <dbReference type="ChEBI" id="CHEBI:456216"/>
        <dbReference type="EC" id="7.2.2.12"/>
    </reaction>
</comment>
<dbReference type="GO" id="GO:0005886">
    <property type="term" value="C:plasma membrane"/>
    <property type="evidence" value="ECO:0007669"/>
    <property type="project" value="UniProtKB-SubCell"/>
</dbReference>
<gene>
    <name evidence="11" type="ORF">SAMN05660337_1928</name>
</gene>
<dbReference type="InterPro" id="IPR001757">
    <property type="entry name" value="P_typ_ATPase"/>
</dbReference>
<dbReference type="Gene3D" id="3.40.50.1000">
    <property type="entry name" value="HAD superfamily/HAD-like"/>
    <property type="match status" value="1"/>
</dbReference>
<dbReference type="AlphaFoldDB" id="A0A1G9GYL9"/>
<keyword evidence="6" id="KW-0472">Membrane</keyword>
<evidence type="ECO:0000256" key="9">
    <source>
        <dbReference type="RuleBase" id="RU362081"/>
    </source>
</evidence>
<keyword evidence="9" id="KW-0067">ATP-binding</keyword>
<dbReference type="SFLD" id="SFLDG00002">
    <property type="entry name" value="C1.7:_P-type_atpase_like"/>
    <property type="match status" value="1"/>
</dbReference>
<dbReference type="PANTHER" id="PTHR48085">
    <property type="entry name" value="CADMIUM/ZINC-TRANSPORTING ATPASE HMA2-RELATED"/>
    <property type="match status" value="1"/>
</dbReference>
<keyword evidence="5" id="KW-1133">Transmembrane helix</keyword>
<dbReference type="STRING" id="246191.SAMN05660337_1928"/>
<dbReference type="InterPro" id="IPR036412">
    <property type="entry name" value="HAD-like_sf"/>
</dbReference>
<dbReference type="InterPro" id="IPR023214">
    <property type="entry name" value="HAD_sf"/>
</dbReference>
<name>A0A1G9GYL9_9BACT</name>
<evidence type="ECO:0000259" key="10">
    <source>
        <dbReference type="Pfam" id="PF00122"/>
    </source>
</evidence>
<dbReference type="GO" id="GO:0005524">
    <property type="term" value="F:ATP binding"/>
    <property type="evidence" value="ECO:0007669"/>
    <property type="project" value="UniProtKB-UniRule"/>
</dbReference>
<accession>A0A1G9GYL9</accession>
<dbReference type="Gene3D" id="2.70.150.10">
    <property type="entry name" value="Calcium-transporting ATPase, cytoplasmic transduction domain A"/>
    <property type="match status" value="1"/>
</dbReference>
<dbReference type="Pfam" id="PF00702">
    <property type="entry name" value="Hydrolase"/>
    <property type="match status" value="1"/>
</dbReference>
<keyword evidence="12" id="KW-1185">Reference proteome</keyword>
<evidence type="ECO:0000256" key="7">
    <source>
        <dbReference type="ARBA" id="ARBA00039097"/>
    </source>
</evidence>
<dbReference type="NCBIfam" id="TIGR01494">
    <property type="entry name" value="ATPase_P-type"/>
    <property type="match status" value="1"/>
</dbReference>
<keyword evidence="3" id="KW-0812">Transmembrane</keyword>
<comment type="subcellular location">
    <subcellularLocation>
        <location evidence="9">Cell membrane</location>
    </subcellularLocation>
    <subcellularLocation>
        <location evidence="1">Membrane</location>
    </subcellularLocation>
</comment>
<evidence type="ECO:0000256" key="6">
    <source>
        <dbReference type="ARBA" id="ARBA00023136"/>
    </source>
</evidence>
<reference evidence="12" key="1">
    <citation type="submission" date="2016-10" db="EMBL/GenBank/DDBJ databases">
        <authorList>
            <person name="Varghese N."/>
            <person name="Submissions S."/>
        </authorList>
    </citation>
    <scope>NUCLEOTIDE SEQUENCE [LARGE SCALE GENOMIC DNA]</scope>
    <source>
        <strain evidence="12">DSM 16995</strain>
    </source>
</reference>
<evidence type="ECO:0000256" key="5">
    <source>
        <dbReference type="ARBA" id="ARBA00022989"/>
    </source>
</evidence>
<dbReference type="InterPro" id="IPR059000">
    <property type="entry name" value="ATPase_P-type_domA"/>
</dbReference>
<dbReference type="Pfam" id="PF00122">
    <property type="entry name" value="E1-E2_ATPase"/>
    <property type="match status" value="1"/>
</dbReference>
<dbReference type="EMBL" id="FNGA01000003">
    <property type="protein sequence ID" value="SDL05682.1"/>
    <property type="molecule type" value="Genomic_DNA"/>
</dbReference>
<dbReference type="InterPro" id="IPR023299">
    <property type="entry name" value="ATPase_P-typ_cyto_dom_N"/>
</dbReference>
<dbReference type="Proteomes" id="UP000199053">
    <property type="component" value="Unassembled WGS sequence"/>
</dbReference>
<dbReference type="GO" id="GO:0046872">
    <property type="term" value="F:metal ion binding"/>
    <property type="evidence" value="ECO:0007669"/>
    <property type="project" value="UniProtKB-KW"/>
</dbReference>
<evidence type="ECO:0000256" key="2">
    <source>
        <dbReference type="ARBA" id="ARBA00006024"/>
    </source>
</evidence>
<dbReference type="PRINTS" id="PR00119">
    <property type="entry name" value="CATATPASE"/>
</dbReference>
<keyword evidence="9" id="KW-1003">Cell membrane</keyword>
<dbReference type="Gene3D" id="3.40.1110.10">
    <property type="entry name" value="Calcium-transporting ATPase, cytoplasmic domain N"/>
    <property type="match status" value="1"/>
</dbReference>
<evidence type="ECO:0000313" key="12">
    <source>
        <dbReference type="Proteomes" id="UP000199053"/>
    </source>
</evidence>
<dbReference type="GO" id="GO:0016887">
    <property type="term" value="F:ATP hydrolysis activity"/>
    <property type="evidence" value="ECO:0007669"/>
    <property type="project" value="InterPro"/>
</dbReference>
<feature type="domain" description="P-type ATPase A" evidence="10">
    <location>
        <begin position="202"/>
        <end position="295"/>
    </location>
</feature>
<keyword evidence="4" id="KW-1278">Translocase</keyword>
<proteinExistence type="inferred from homology"/>
<evidence type="ECO:0000313" key="11">
    <source>
        <dbReference type="EMBL" id="SDL05682.1"/>
    </source>
</evidence>
<dbReference type="InterPro" id="IPR018303">
    <property type="entry name" value="ATPase_P-typ_P_site"/>
</dbReference>
<evidence type="ECO:0000256" key="8">
    <source>
        <dbReference type="ARBA" id="ARBA00047308"/>
    </source>
</evidence>
<dbReference type="PANTHER" id="PTHR48085:SF5">
    <property type="entry name" value="CADMIUM_ZINC-TRANSPORTING ATPASE HMA4-RELATED"/>
    <property type="match status" value="1"/>
</dbReference>
<dbReference type="SUPFAM" id="SSF81653">
    <property type="entry name" value="Calcium ATPase, transduction domain A"/>
    <property type="match status" value="1"/>
</dbReference>